<keyword evidence="1" id="KW-1185">Reference proteome</keyword>
<sequence>EFVVEEPRLAAETDTAASIVWQKIHHQQAVFYQVRYAPNDGGKPSILEPQSEADLECPKVGCDWLCTLVFNLPQRPRDFSFDVRAKVEGIWNKWVPIARRPWNLMERVCTINPPPFFVENIGMTDFMREIDIGSADTFDKNAWLVIIRLRLIALRPWNLMERVCTINPPPFFVENIGMTDFMREIDIGSADTFDKNAWLVIIRSNIYQFRL</sequence>
<protein>
    <submittedName>
        <fullName evidence="2">Fibronectin type-III domain-containing protein</fullName>
    </submittedName>
</protein>
<name>A0A0M3IU91_ASCLU</name>
<proteinExistence type="predicted"/>
<reference evidence="2" key="1">
    <citation type="submission" date="2017-02" db="UniProtKB">
        <authorList>
            <consortium name="WormBaseParasite"/>
        </authorList>
    </citation>
    <scope>IDENTIFICATION</scope>
</reference>
<dbReference type="AlphaFoldDB" id="A0A0M3IU91"/>
<organism evidence="1 2">
    <name type="scientific">Ascaris lumbricoides</name>
    <name type="common">Giant roundworm</name>
    <dbReference type="NCBI Taxonomy" id="6252"/>
    <lineage>
        <taxon>Eukaryota</taxon>
        <taxon>Metazoa</taxon>
        <taxon>Ecdysozoa</taxon>
        <taxon>Nematoda</taxon>
        <taxon>Chromadorea</taxon>
        <taxon>Rhabditida</taxon>
        <taxon>Spirurina</taxon>
        <taxon>Ascaridomorpha</taxon>
        <taxon>Ascaridoidea</taxon>
        <taxon>Ascarididae</taxon>
        <taxon>Ascaris</taxon>
    </lineage>
</organism>
<dbReference type="Proteomes" id="UP000036681">
    <property type="component" value="Unplaced"/>
</dbReference>
<accession>A0A0M3IU91</accession>
<evidence type="ECO:0000313" key="1">
    <source>
        <dbReference type="Proteomes" id="UP000036681"/>
    </source>
</evidence>
<dbReference type="WBParaSite" id="ALUE_0002231901-mRNA-1">
    <property type="protein sequence ID" value="ALUE_0002231901-mRNA-1"/>
    <property type="gene ID" value="ALUE_0002231901"/>
</dbReference>
<evidence type="ECO:0000313" key="2">
    <source>
        <dbReference type="WBParaSite" id="ALUE_0002231901-mRNA-1"/>
    </source>
</evidence>